<dbReference type="NCBIfam" id="TIGR01439">
    <property type="entry name" value="lp_hng_hel_AbrB"/>
    <property type="match status" value="1"/>
</dbReference>
<gene>
    <name evidence="3" type="ORF">SAMN06295970_102275</name>
</gene>
<keyword evidence="4" id="KW-1185">Reference proteome</keyword>
<evidence type="ECO:0000259" key="2">
    <source>
        <dbReference type="PROSITE" id="PS51740"/>
    </source>
</evidence>
<evidence type="ECO:0000313" key="3">
    <source>
        <dbReference type="EMBL" id="SMP49583.1"/>
    </source>
</evidence>
<dbReference type="InterPro" id="IPR037914">
    <property type="entry name" value="SpoVT-AbrB_sf"/>
</dbReference>
<accession>A0ABY1PV93</accession>
<dbReference type="InterPro" id="IPR007159">
    <property type="entry name" value="SpoVT-AbrB_dom"/>
</dbReference>
<name>A0ABY1PV93_9BURK</name>
<feature type="domain" description="SpoVT-AbrB" evidence="2">
    <location>
        <begin position="1"/>
        <end position="48"/>
    </location>
</feature>
<reference evidence="3 4" key="1">
    <citation type="submission" date="2017-05" db="EMBL/GenBank/DDBJ databases">
        <authorList>
            <person name="Varghese N."/>
            <person name="Submissions S."/>
        </authorList>
    </citation>
    <scope>NUCLEOTIDE SEQUENCE [LARGE SCALE GENOMIC DNA]</scope>
    <source>
        <strain evidence="3 4">DSM 26001</strain>
    </source>
</reference>
<keyword evidence="1" id="KW-0238">DNA-binding</keyword>
<dbReference type="Proteomes" id="UP001158049">
    <property type="component" value="Unassembled WGS sequence"/>
</dbReference>
<evidence type="ECO:0000313" key="4">
    <source>
        <dbReference type="Proteomes" id="UP001158049"/>
    </source>
</evidence>
<comment type="caution">
    <text evidence="3">The sequence shown here is derived from an EMBL/GenBank/DDBJ whole genome shotgun (WGS) entry which is preliminary data.</text>
</comment>
<evidence type="ECO:0000256" key="1">
    <source>
        <dbReference type="PROSITE-ProRule" id="PRU01076"/>
    </source>
</evidence>
<protein>
    <submittedName>
        <fullName evidence="3">Transcriptional regulator, AbrB family</fullName>
    </submittedName>
</protein>
<dbReference type="PROSITE" id="PS51740">
    <property type="entry name" value="SPOVT_ABRB"/>
    <property type="match status" value="1"/>
</dbReference>
<proteinExistence type="predicted"/>
<organism evidence="3 4">
    <name type="scientific">Noviherbaspirillum suwonense</name>
    <dbReference type="NCBI Taxonomy" id="1224511"/>
    <lineage>
        <taxon>Bacteria</taxon>
        <taxon>Pseudomonadati</taxon>
        <taxon>Pseudomonadota</taxon>
        <taxon>Betaproteobacteria</taxon>
        <taxon>Burkholderiales</taxon>
        <taxon>Oxalobacteraceae</taxon>
        <taxon>Noviherbaspirillum</taxon>
    </lineage>
</organism>
<dbReference type="Pfam" id="PF04014">
    <property type="entry name" value="MazE_antitoxin"/>
    <property type="match status" value="1"/>
</dbReference>
<sequence length="82" mass="8649">MASAKLTSKGRITIPADVRAALALEAGSRVEFIETGKGQFALIAATGEVHSLKGMLKEPAEPASIEDMNQAIAAARARRSWI</sequence>
<dbReference type="SMART" id="SM00966">
    <property type="entry name" value="SpoVT_AbrB"/>
    <property type="match status" value="1"/>
</dbReference>
<dbReference type="EMBL" id="FXUL01000002">
    <property type="protein sequence ID" value="SMP49583.1"/>
    <property type="molecule type" value="Genomic_DNA"/>
</dbReference>
<dbReference type="RefSeq" id="WP_283441078.1">
    <property type="nucleotide sequence ID" value="NZ_FXUL01000002.1"/>
</dbReference>
<dbReference type="Gene3D" id="2.10.260.10">
    <property type="match status" value="1"/>
</dbReference>
<dbReference type="SUPFAM" id="SSF89447">
    <property type="entry name" value="AbrB/MazE/MraZ-like"/>
    <property type="match status" value="1"/>
</dbReference>